<name>A0A7X2IUR1_9BURK</name>
<evidence type="ECO:0000256" key="1">
    <source>
        <dbReference type="SAM" id="SignalP"/>
    </source>
</evidence>
<dbReference type="RefSeq" id="WP_154382029.1">
    <property type="nucleotide sequence ID" value="NZ_WKJJ01000033.1"/>
</dbReference>
<dbReference type="PANTHER" id="PTHR46623">
    <property type="entry name" value="CARBOXYMETHYLENEBUTENOLIDASE-RELATED"/>
    <property type="match status" value="1"/>
</dbReference>
<keyword evidence="1" id="KW-0732">Signal</keyword>
<comment type="caution">
    <text evidence="3">The sequence shown here is derived from an EMBL/GenBank/DDBJ whole genome shotgun (WGS) entry which is preliminary data.</text>
</comment>
<organism evidence="3 4">
    <name type="scientific">Pseudoduganella rivuli</name>
    <dbReference type="NCBI Taxonomy" id="2666085"/>
    <lineage>
        <taxon>Bacteria</taxon>
        <taxon>Pseudomonadati</taxon>
        <taxon>Pseudomonadota</taxon>
        <taxon>Betaproteobacteria</taxon>
        <taxon>Burkholderiales</taxon>
        <taxon>Oxalobacteraceae</taxon>
        <taxon>Telluria group</taxon>
        <taxon>Pseudoduganella</taxon>
    </lineage>
</organism>
<protein>
    <submittedName>
        <fullName evidence="3">Prolyl oligopeptidase family serine peptidase</fullName>
    </submittedName>
</protein>
<proteinExistence type="predicted"/>
<dbReference type="PANTHER" id="PTHR46623:SF6">
    <property type="entry name" value="ALPHA_BETA-HYDROLASES SUPERFAMILY PROTEIN"/>
    <property type="match status" value="1"/>
</dbReference>
<dbReference type="AlphaFoldDB" id="A0A7X2IUR1"/>
<feature type="signal peptide" evidence="1">
    <location>
        <begin position="1"/>
        <end position="22"/>
    </location>
</feature>
<reference evidence="3 4" key="1">
    <citation type="submission" date="2019-11" db="EMBL/GenBank/DDBJ databases">
        <title>Novel species isolated from a subtropical stream in China.</title>
        <authorList>
            <person name="Lu H."/>
        </authorList>
    </citation>
    <scope>NUCLEOTIDE SEQUENCE [LARGE SCALE GENOMIC DNA]</scope>
    <source>
        <strain evidence="3 4">FT92W</strain>
    </source>
</reference>
<evidence type="ECO:0000313" key="3">
    <source>
        <dbReference type="EMBL" id="MRV76482.1"/>
    </source>
</evidence>
<dbReference type="GO" id="GO:0016787">
    <property type="term" value="F:hydrolase activity"/>
    <property type="evidence" value="ECO:0007669"/>
    <property type="project" value="InterPro"/>
</dbReference>
<feature type="domain" description="Dienelactone hydrolase" evidence="2">
    <location>
        <begin position="124"/>
        <end position="253"/>
    </location>
</feature>
<feature type="chain" id="PRO_5031046253" evidence="1">
    <location>
        <begin position="23"/>
        <end position="257"/>
    </location>
</feature>
<dbReference type="InterPro" id="IPR051049">
    <property type="entry name" value="Dienelactone_hydrolase-like"/>
</dbReference>
<accession>A0A7X2IUR1</accession>
<gene>
    <name evidence="3" type="ORF">GJ700_32705</name>
</gene>
<dbReference type="InterPro" id="IPR029058">
    <property type="entry name" value="AB_hydrolase_fold"/>
</dbReference>
<evidence type="ECO:0000259" key="2">
    <source>
        <dbReference type="Pfam" id="PF01738"/>
    </source>
</evidence>
<dbReference type="Proteomes" id="UP000446768">
    <property type="component" value="Unassembled WGS sequence"/>
</dbReference>
<dbReference type="Pfam" id="PF01738">
    <property type="entry name" value="DLH"/>
    <property type="match status" value="1"/>
</dbReference>
<dbReference type="SUPFAM" id="SSF53474">
    <property type="entry name" value="alpha/beta-Hydrolases"/>
    <property type="match status" value="1"/>
</dbReference>
<keyword evidence="4" id="KW-1185">Reference proteome</keyword>
<sequence length="257" mass="27276">MRTFKTILVMCLSLLAFAPGRADTGQPLAPISERIQLHTQTISTTRFPATVPGKRPAAILLHGYQCLEACSEAYARYARSLAAAGIDAYVVNYYNESDLAALKAGTLDAAGYAGRFKRWAVAVRELMARIGAQNQSNGRIAVVGFSQGGRLAVAVAADNPAATALVALYARLPDPVELDADLKALPPTLLLHGDADTVVPLRGGEAILAKARELGTPSDLVIYPGEGHGFDFSADSAAAIDARRRVIEFLRSVMAVR</sequence>
<dbReference type="Gene3D" id="3.40.50.1820">
    <property type="entry name" value="alpha/beta hydrolase"/>
    <property type="match status" value="1"/>
</dbReference>
<evidence type="ECO:0000313" key="4">
    <source>
        <dbReference type="Proteomes" id="UP000446768"/>
    </source>
</evidence>
<dbReference type="InterPro" id="IPR002925">
    <property type="entry name" value="Dienelactn_hydro"/>
</dbReference>
<dbReference type="EMBL" id="WKJJ01000033">
    <property type="protein sequence ID" value="MRV76482.1"/>
    <property type="molecule type" value="Genomic_DNA"/>
</dbReference>